<dbReference type="AlphaFoldDB" id="A0AAV9HMF9"/>
<evidence type="ECO:0000313" key="8">
    <source>
        <dbReference type="EMBL" id="KAK4460582.1"/>
    </source>
</evidence>
<dbReference type="Gene3D" id="2.40.10.10">
    <property type="entry name" value="Trypsin-like serine proteases"/>
    <property type="match status" value="2"/>
</dbReference>
<evidence type="ECO:0000256" key="5">
    <source>
        <dbReference type="ARBA" id="ARBA00022825"/>
    </source>
</evidence>
<evidence type="ECO:0000256" key="7">
    <source>
        <dbReference type="SAM" id="MobiDB-lite"/>
    </source>
</evidence>
<organism evidence="8 9">
    <name type="scientific">Cladorrhinum samala</name>
    <dbReference type="NCBI Taxonomy" id="585594"/>
    <lineage>
        <taxon>Eukaryota</taxon>
        <taxon>Fungi</taxon>
        <taxon>Dikarya</taxon>
        <taxon>Ascomycota</taxon>
        <taxon>Pezizomycotina</taxon>
        <taxon>Sordariomycetes</taxon>
        <taxon>Sordariomycetidae</taxon>
        <taxon>Sordariales</taxon>
        <taxon>Podosporaceae</taxon>
        <taxon>Cladorrhinum</taxon>
    </lineage>
</organism>
<dbReference type="Pfam" id="PF13365">
    <property type="entry name" value="Trypsin_2"/>
    <property type="match status" value="1"/>
</dbReference>
<evidence type="ECO:0000256" key="1">
    <source>
        <dbReference type="ARBA" id="ARBA00008764"/>
    </source>
</evidence>
<dbReference type="PANTHER" id="PTHR15462">
    <property type="entry name" value="SERINE PROTEASE"/>
    <property type="match status" value="1"/>
</dbReference>
<keyword evidence="5 6" id="KW-0720">Serine protease</keyword>
<dbReference type="EMBL" id="MU865009">
    <property type="protein sequence ID" value="KAK4460582.1"/>
    <property type="molecule type" value="Genomic_DNA"/>
</dbReference>
<dbReference type="EC" id="3.4.21.-" evidence="6"/>
<protein>
    <recommendedName>
        <fullName evidence="6">Serine protease</fullName>
        <ecNumber evidence="6">3.4.21.-</ecNumber>
    </recommendedName>
</protein>
<accession>A0AAV9HMF9</accession>
<dbReference type="InterPro" id="IPR050966">
    <property type="entry name" value="Glutamyl_endopeptidase"/>
</dbReference>
<dbReference type="PANTHER" id="PTHR15462:SF8">
    <property type="entry name" value="SERINE PROTEASE"/>
    <property type="match status" value="1"/>
</dbReference>
<keyword evidence="9" id="KW-1185">Reference proteome</keyword>
<dbReference type="Proteomes" id="UP001321749">
    <property type="component" value="Unassembled WGS sequence"/>
</dbReference>
<dbReference type="GO" id="GO:0006508">
    <property type="term" value="P:proteolysis"/>
    <property type="evidence" value="ECO:0007669"/>
    <property type="project" value="UniProtKB-KW"/>
</dbReference>
<dbReference type="GO" id="GO:0008236">
    <property type="term" value="F:serine-type peptidase activity"/>
    <property type="evidence" value="ECO:0007669"/>
    <property type="project" value="UniProtKB-KW"/>
</dbReference>
<evidence type="ECO:0000313" key="9">
    <source>
        <dbReference type="Proteomes" id="UP001321749"/>
    </source>
</evidence>
<comment type="similarity">
    <text evidence="1 6">Belongs to the peptidase S1B family.</text>
</comment>
<keyword evidence="4 6" id="KW-0378">Hydrolase</keyword>
<dbReference type="PRINTS" id="PR00839">
    <property type="entry name" value="V8PROTEASE"/>
</dbReference>
<comment type="caution">
    <text evidence="8">The sequence shown here is derived from an EMBL/GenBank/DDBJ whole genome shotgun (WGS) entry which is preliminary data.</text>
</comment>
<proteinExistence type="inferred from homology"/>
<sequence>MSVNTSTYVGVAGTWAMNTSKPAPKPEKSFATDGTPESVFDPDHRSLVDENDIKDGGKYRSIVKLQMRYEGQPEEDTAYAMGTGWLISPDTLVTAGHNVFDWSGYGQGLGRAVHIKAYIGYHGRENVESPIVQSRVAKEIVTTAEWIMSRENRHRDVAIIRVDRPFEGNLRCFTYKSTPKLAEEMIGVVGYPADKVLQYEDGRQEKGAQMYEQFNDVVYNIETDAKNPQGMIKYRISTFGGQSGAPIIRKGSRDTVIGTHVYGGGDKNQGNPIGKFGNDLDGLLKVFSGSLPTVSDYQGIKLVRYATAGASGAAVPTTTPVNGQGGQQCGVPVNKNGFSQTGFQQAPTAGSSHDAESFIDDLAKVGKFVAGTFGKGLLQQPIFKNPKLGGPLAVAAGAALNALVNSAESGFSDPGAAARGVTERAALAEAALQTVLKLEEGPVMHKVINDMKQNYIRFAPSSYKTYATQLAPAIAMSANNILTTTNYNTQGTVIRGRAPNVPGIYAAESASNNSNEFLSHLLTTPTSQVEAEVQPEGFGFNFSGLGSIISQGFNMAKPFLGQAAKWGGQKLLDVAVSHLAGRAESALDGPSASPEDIEAAEILLKRAVMGEAALQAVSKLSRQELQAASLIPGSAGPGEAAHAESWFSGIGDFFKSAVQTVAPIALKVAPVVVGALNPAAGAALGGAISVGRTAGFLPESANTGGNNGYLAPPGGENGLRKKRSVNDLLSEGLLQTRIAA</sequence>
<dbReference type="InterPro" id="IPR008256">
    <property type="entry name" value="Peptidase_S1B"/>
</dbReference>
<evidence type="ECO:0000256" key="3">
    <source>
        <dbReference type="ARBA" id="ARBA00022729"/>
    </source>
</evidence>
<name>A0AAV9HMF9_9PEZI</name>
<reference evidence="8" key="2">
    <citation type="submission" date="2023-06" db="EMBL/GenBank/DDBJ databases">
        <authorList>
            <consortium name="Lawrence Berkeley National Laboratory"/>
            <person name="Mondo S.J."/>
            <person name="Hensen N."/>
            <person name="Bonometti L."/>
            <person name="Westerberg I."/>
            <person name="Brannstrom I.O."/>
            <person name="Guillou S."/>
            <person name="Cros-Aarteil S."/>
            <person name="Calhoun S."/>
            <person name="Haridas S."/>
            <person name="Kuo A."/>
            <person name="Pangilinan J."/>
            <person name="Riley R."/>
            <person name="Labutti K."/>
            <person name="Andreopoulos B."/>
            <person name="Lipzen A."/>
            <person name="Chen C."/>
            <person name="Yanf M."/>
            <person name="Daum C."/>
            <person name="Ng V."/>
            <person name="Clum A."/>
            <person name="Steindorff A."/>
            <person name="Ohm R."/>
            <person name="Martin F."/>
            <person name="Silar P."/>
            <person name="Natvig D."/>
            <person name="Lalanne C."/>
            <person name="Gautier V."/>
            <person name="Ament-Velasquez S.L."/>
            <person name="Kruys A."/>
            <person name="Hutchinson M.I."/>
            <person name="Powell A.J."/>
            <person name="Barry K."/>
            <person name="Miller A.N."/>
            <person name="Grigoriev I.V."/>
            <person name="Debuchy R."/>
            <person name="Gladieux P."/>
            <person name="Thoren M.H."/>
            <person name="Johannesson H."/>
        </authorList>
    </citation>
    <scope>NUCLEOTIDE SEQUENCE</scope>
    <source>
        <strain evidence="8">PSN324</strain>
    </source>
</reference>
<evidence type="ECO:0000256" key="6">
    <source>
        <dbReference type="RuleBase" id="RU004296"/>
    </source>
</evidence>
<evidence type="ECO:0000256" key="4">
    <source>
        <dbReference type="ARBA" id="ARBA00022801"/>
    </source>
</evidence>
<dbReference type="InterPro" id="IPR043504">
    <property type="entry name" value="Peptidase_S1_PA_chymotrypsin"/>
</dbReference>
<evidence type="ECO:0000256" key="2">
    <source>
        <dbReference type="ARBA" id="ARBA00022670"/>
    </source>
</evidence>
<feature type="region of interest" description="Disordered" evidence="7">
    <location>
        <begin position="16"/>
        <end position="38"/>
    </location>
</feature>
<keyword evidence="3" id="KW-0732">Signal</keyword>
<dbReference type="InterPro" id="IPR009003">
    <property type="entry name" value="Peptidase_S1_PA"/>
</dbReference>
<reference evidence="8" key="1">
    <citation type="journal article" date="2023" name="Mol. Phylogenet. Evol.">
        <title>Genome-scale phylogeny and comparative genomics of the fungal order Sordariales.</title>
        <authorList>
            <person name="Hensen N."/>
            <person name="Bonometti L."/>
            <person name="Westerberg I."/>
            <person name="Brannstrom I.O."/>
            <person name="Guillou S."/>
            <person name="Cros-Aarteil S."/>
            <person name="Calhoun S."/>
            <person name="Haridas S."/>
            <person name="Kuo A."/>
            <person name="Mondo S."/>
            <person name="Pangilinan J."/>
            <person name="Riley R."/>
            <person name="LaButti K."/>
            <person name="Andreopoulos B."/>
            <person name="Lipzen A."/>
            <person name="Chen C."/>
            <person name="Yan M."/>
            <person name="Daum C."/>
            <person name="Ng V."/>
            <person name="Clum A."/>
            <person name="Steindorff A."/>
            <person name="Ohm R.A."/>
            <person name="Martin F."/>
            <person name="Silar P."/>
            <person name="Natvig D.O."/>
            <person name="Lalanne C."/>
            <person name="Gautier V."/>
            <person name="Ament-Velasquez S.L."/>
            <person name="Kruys A."/>
            <person name="Hutchinson M.I."/>
            <person name="Powell A.J."/>
            <person name="Barry K."/>
            <person name="Miller A.N."/>
            <person name="Grigoriev I.V."/>
            <person name="Debuchy R."/>
            <person name="Gladieux P."/>
            <person name="Hiltunen Thoren M."/>
            <person name="Johannesson H."/>
        </authorList>
    </citation>
    <scope>NUCLEOTIDE SEQUENCE</scope>
    <source>
        <strain evidence="8">PSN324</strain>
    </source>
</reference>
<dbReference type="SUPFAM" id="SSF50494">
    <property type="entry name" value="Trypsin-like serine proteases"/>
    <property type="match status" value="1"/>
</dbReference>
<keyword evidence="2 6" id="KW-0645">Protease</keyword>
<gene>
    <name evidence="8" type="ORF">QBC42DRAFT_229290</name>
</gene>